<evidence type="ECO:0000259" key="3">
    <source>
        <dbReference type="Pfam" id="PF00011"/>
    </source>
</evidence>
<dbReference type="InterPro" id="IPR044656">
    <property type="entry name" value="HSP14.7/HSP23.5/HSP23.6-like"/>
</dbReference>
<dbReference type="PANTHER" id="PTHR46991:SF11">
    <property type="entry name" value="SMALL HEAT SHOCK PROTEIN HSPF"/>
    <property type="match status" value="1"/>
</dbReference>
<gene>
    <name evidence="4" type="ORF">RND81_06G229800</name>
</gene>
<evidence type="ECO:0000256" key="1">
    <source>
        <dbReference type="ARBA" id="ARBA00022946"/>
    </source>
</evidence>
<feature type="domain" description="SHSP" evidence="3">
    <location>
        <begin position="218"/>
        <end position="307"/>
    </location>
</feature>
<dbReference type="EMBL" id="JBDFQZ010000006">
    <property type="protein sequence ID" value="KAK9716396.1"/>
    <property type="molecule type" value="Genomic_DNA"/>
</dbReference>
<keyword evidence="5" id="KW-1185">Reference proteome</keyword>
<evidence type="ECO:0000313" key="5">
    <source>
        <dbReference type="Proteomes" id="UP001443914"/>
    </source>
</evidence>
<proteinExistence type="predicted"/>
<sequence length="328" mass="37260">MMMTPMTSFFRLVGPTLAPPILTAIKPRQMEGPSEIETEPTPQRSLLPLAKFTPKSTLLESVRASRVKESPYKVQGPELPMSVWEPEGGGYVKVRVDMPGANAIEMETEAHENVIKFKGIEEKIGMHGIGGENEYRTYEGSLELDPDRFAGLDYEYELCNGVLDLHIRCKTPAQGDYLGVTLKANPIEARNDITIESAINPLVVSGKDRYSLHGFSRNDRAFIYAIDMPGIGELDFMNVEVYQDNVNFKAKDKSTAADYGERSDHKKRKYEGHFKVNLKELDTKKIQYEISHGVFWIMVPRRTKTNKEIVKLFHGNTSENLYDREHFH</sequence>
<dbReference type="Proteomes" id="UP001443914">
    <property type="component" value="Unassembled WGS sequence"/>
</dbReference>
<dbReference type="InterPro" id="IPR002068">
    <property type="entry name" value="A-crystallin/Hsp20_dom"/>
</dbReference>
<dbReference type="Gene3D" id="2.60.40.790">
    <property type="match status" value="1"/>
</dbReference>
<evidence type="ECO:0000256" key="2">
    <source>
        <dbReference type="ARBA" id="ARBA00023016"/>
    </source>
</evidence>
<dbReference type="CDD" id="cd06464">
    <property type="entry name" value="ACD_sHsps-like"/>
    <property type="match status" value="2"/>
</dbReference>
<keyword evidence="1" id="KW-0809">Transit peptide</keyword>
<dbReference type="PANTHER" id="PTHR46991">
    <property type="entry name" value="23.5 KDA HEAT SHOCK PROTEIN, MITOCHONDRIAL"/>
    <property type="match status" value="1"/>
</dbReference>
<evidence type="ECO:0000313" key="4">
    <source>
        <dbReference type="EMBL" id="KAK9716396.1"/>
    </source>
</evidence>
<dbReference type="InterPro" id="IPR008978">
    <property type="entry name" value="HSP20-like_chaperone"/>
</dbReference>
<name>A0AAW1KEG9_SAPOF</name>
<dbReference type="AlphaFoldDB" id="A0AAW1KEG9"/>
<reference evidence="4" key="1">
    <citation type="submission" date="2024-03" db="EMBL/GenBank/DDBJ databases">
        <title>WGS assembly of Saponaria officinalis var. Norfolk2.</title>
        <authorList>
            <person name="Jenkins J."/>
            <person name="Shu S."/>
            <person name="Grimwood J."/>
            <person name="Barry K."/>
            <person name="Goodstein D."/>
            <person name="Schmutz J."/>
            <person name="Leebens-Mack J."/>
            <person name="Osbourn A."/>
        </authorList>
    </citation>
    <scope>NUCLEOTIDE SEQUENCE [LARGE SCALE GENOMIC DNA]</scope>
    <source>
        <strain evidence="4">JIC</strain>
    </source>
</reference>
<comment type="caution">
    <text evidence="4">The sequence shown here is derived from an EMBL/GenBank/DDBJ whole genome shotgun (WGS) entry which is preliminary data.</text>
</comment>
<protein>
    <recommendedName>
        <fullName evidence="3">SHSP domain-containing protein</fullName>
    </recommendedName>
</protein>
<accession>A0AAW1KEG9</accession>
<organism evidence="4 5">
    <name type="scientific">Saponaria officinalis</name>
    <name type="common">Common soapwort</name>
    <name type="synonym">Lychnis saponaria</name>
    <dbReference type="NCBI Taxonomy" id="3572"/>
    <lineage>
        <taxon>Eukaryota</taxon>
        <taxon>Viridiplantae</taxon>
        <taxon>Streptophyta</taxon>
        <taxon>Embryophyta</taxon>
        <taxon>Tracheophyta</taxon>
        <taxon>Spermatophyta</taxon>
        <taxon>Magnoliopsida</taxon>
        <taxon>eudicotyledons</taxon>
        <taxon>Gunneridae</taxon>
        <taxon>Pentapetalae</taxon>
        <taxon>Caryophyllales</taxon>
        <taxon>Caryophyllaceae</taxon>
        <taxon>Caryophylleae</taxon>
        <taxon>Saponaria</taxon>
    </lineage>
</organism>
<dbReference type="Pfam" id="PF00011">
    <property type="entry name" value="HSP20"/>
    <property type="match status" value="1"/>
</dbReference>
<keyword evidence="2" id="KW-0346">Stress response</keyword>